<feature type="domain" description="EfeO-type cupredoxin-like" evidence="2">
    <location>
        <begin position="32"/>
        <end position="110"/>
    </location>
</feature>
<evidence type="ECO:0000313" key="4">
    <source>
        <dbReference type="Proteomes" id="UP001430377"/>
    </source>
</evidence>
<dbReference type="Pfam" id="PF13473">
    <property type="entry name" value="Cupredoxin_1"/>
    <property type="match status" value="1"/>
</dbReference>
<dbReference type="InterPro" id="IPR028096">
    <property type="entry name" value="EfeO_Cupredoxin"/>
</dbReference>
<dbReference type="Gene3D" id="2.60.40.420">
    <property type="entry name" value="Cupredoxins - blue copper proteins"/>
    <property type="match status" value="1"/>
</dbReference>
<dbReference type="Proteomes" id="UP001430377">
    <property type="component" value="Unassembled WGS sequence"/>
</dbReference>
<dbReference type="AlphaFoldDB" id="A0AAW4PXS1"/>
<evidence type="ECO:0000313" key="3">
    <source>
        <dbReference type="EMBL" id="MBX0325411.1"/>
    </source>
</evidence>
<feature type="compositionally biased region" description="Gly residues" evidence="1">
    <location>
        <begin position="131"/>
        <end position="146"/>
    </location>
</feature>
<dbReference type="SUPFAM" id="SSF49503">
    <property type="entry name" value="Cupredoxins"/>
    <property type="match status" value="1"/>
</dbReference>
<accession>A0AAW4PXS1</accession>
<organism evidence="3 4">
    <name type="scientific">Haloarcula rubra</name>
    <dbReference type="NCBI Taxonomy" id="2487747"/>
    <lineage>
        <taxon>Archaea</taxon>
        <taxon>Methanobacteriati</taxon>
        <taxon>Methanobacteriota</taxon>
        <taxon>Stenosarchaea group</taxon>
        <taxon>Halobacteria</taxon>
        <taxon>Halobacteriales</taxon>
        <taxon>Haloarculaceae</taxon>
        <taxon>Haloarcula</taxon>
    </lineage>
</organism>
<dbReference type="PANTHER" id="PTHR36507">
    <property type="entry name" value="BLL1555 PROTEIN"/>
    <property type="match status" value="1"/>
</dbReference>
<dbReference type="InterPro" id="IPR008972">
    <property type="entry name" value="Cupredoxin"/>
</dbReference>
<sequence>MAPDRRTVLQMTCGAVAGVLAGCASGGDGGESSVEDTTDVTMVDSQFDPRNVHVEAGATVSWTNEDGDAHTVTSASDNWDADVEVPGGETATHTFDGDGVYDVYCRFHGSSDLTGMSMKVGVGEATIERPLGGGDGGDGGDAGGGY</sequence>
<dbReference type="InterPro" id="IPR052721">
    <property type="entry name" value="ET_Amicyanin"/>
</dbReference>
<feature type="region of interest" description="Disordered" evidence="1">
    <location>
        <begin position="127"/>
        <end position="146"/>
    </location>
</feature>
<evidence type="ECO:0000256" key="1">
    <source>
        <dbReference type="SAM" id="MobiDB-lite"/>
    </source>
</evidence>
<gene>
    <name evidence="3" type="ORF">EGH21_20500</name>
</gene>
<protein>
    <submittedName>
        <fullName evidence="3">Cupredoxin domain-containing protein</fullName>
    </submittedName>
</protein>
<proteinExistence type="predicted"/>
<dbReference type="PANTHER" id="PTHR36507:SF1">
    <property type="entry name" value="BLL1555 PROTEIN"/>
    <property type="match status" value="1"/>
</dbReference>
<dbReference type="RefSeq" id="WP_220620275.1">
    <property type="nucleotide sequence ID" value="NZ_RKLR01000013.1"/>
</dbReference>
<comment type="caution">
    <text evidence="3">The sequence shown here is derived from an EMBL/GenBank/DDBJ whole genome shotgun (WGS) entry which is preliminary data.</text>
</comment>
<name>A0AAW4PXS1_9EURY</name>
<keyword evidence="4" id="KW-1185">Reference proteome</keyword>
<dbReference type="EMBL" id="RKLR01000013">
    <property type="protein sequence ID" value="MBX0325411.1"/>
    <property type="molecule type" value="Genomic_DNA"/>
</dbReference>
<reference evidence="3 4" key="1">
    <citation type="submission" date="2021-06" db="EMBL/GenBank/DDBJ databases">
        <title>Halomicroarcula sp. a new haloarchaeum isolated from saline soil.</title>
        <authorList>
            <person name="Duran-Viseras A."/>
            <person name="Sanchez-Porro C."/>
            <person name="Ventosa A."/>
        </authorList>
    </citation>
    <scope>NUCLEOTIDE SEQUENCE [LARGE SCALE GENOMIC DNA]</scope>
    <source>
        <strain evidence="3 4">F13</strain>
    </source>
</reference>
<evidence type="ECO:0000259" key="2">
    <source>
        <dbReference type="Pfam" id="PF13473"/>
    </source>
</evidence>
<dbReference type="PROSITE" id="PS51257">
    <property type="entry name" value="PROKAR_LIPOPROTEIN"/>
    <property type="match status" value="1"/>
</dbReference>